<evidence type="ECO:0000313" key="5">
    <source>
        <dbReference type="EMBL" id="ROT42399.1"/>
    </source>
</evidence>
<dbReference type="RefSeq" id="XP_028470205.1">
    <property type="nucleotide sequence ID" value="XM_028615247.1"/>
</dbReference>
<organism evidence="5 6">
    <name type="scientific">Sodiomyces alkalinus (strain CBS 110278 / VKM F-3762 / F11)</name>
    <name type="common">Alkaliphilic filamentous fungus</name>
    <dbReference type="NCBI Taxonomy" id="1314773"/>
    <lineage>
        <taxon>Eukaryota</taxon>
        <taxon>Fungi</taxon>
        <taxon>Dikarya</taxon>
        <taxon>Ascomycota</taxon>
        <taxon>Pezizomycotina</taxon>
        <taxon>Sordariomycetes</taxon>
        <taxon>Hypocreomycetidae</taxon>
        <taxon>Glomerellales</taxon>
        <taxon>Plectosphaerellaceae</taxon>
        <taxon>Sodiomyces</taxon>
    </lineage>
</organism>
<dbReference type="PANTHER" id="PTHR43301:SF3">
    <property type="entry name" value="ARABINAN ENDO-1,5-ALPHA-L-ARABINOSIDASE A-RELATED"/>
    <property type="match status" value="1"/>
</dbReference>
<keyword evidence="5" id="KW-0624">Polysaccharide degradation</keyword>
<dbReference type="GO" id="GO:0016798">
    <property type="term" value="F:hydrolase activity, acting on glycosyl bonds"/>
    <property type="evidence" value="ECO:0007669"/>
    <property type="project" value="UniProtKB-KW"/>
</dbReference>
<dbReference type="STRING" id="1314773.A0A3N2Q6I4"/>
<proteinExistence type="predicted"/>
<keyword evidence="5" id="KW-0378">Hydrolase</keyword>
<dbReference type="EMBL" id="ML119051">
    <property type="protein sequence ID" value="ROT42399.1"/>
    <property type="molecule type" value="Genomic_DNA"/>
</dbReference>
<evidence type="ECO:0000259" key="4">
    <source>
        <dbReference type="PROSITE" id="PS51164"/>
    </source>
</evidence>
<keyword evidence="1 3" id="KW-0732">Signal</keyword>
<evidence type="ECO:0000313" key="6">
    <source>
        <dbReference type="Proteomes" id="UP000272025"/>
    </source>
</evidence>
<name>A0A3N2Q6I4_SODAK</name>
<dbReference type="PROSITE" id="PS51164">
    <property type="entry name" value="CBM1_2"/>
    <property type="match status" value="1"/>
</dbReference>
<dbReference type="GeneID" id="39583724"/>
<dbReference type="InterPro" id="IPR050727">
    <property type="entry name" value="GH43_arabinanases"/>
</dbReference>
<dbReference type="Proteomes" id="UP000272025">
    <property type="component" value="Unassembled WGS sequence"/>
</dbReference>
<dbReference type="SMART" id="SM00236">
    <property type="entry name" value="fCBD"/>
    <property type="match status" value="1"/>
</dbReference>
<feature type="chain" id="PRO_5018180205" evidence="3">
    <location>
        <begin position="18"/>
        <end position="385"/>
    </location>
</feature>
<dbReference type="SUPFAM" id="SSF57180">
    <property type="entry name" value="Cellulose-binding domain"/>
    <property type="match status" value="1"/>
</dbReference>
<keyword evidence="6" id="KW-1185">Reference proteome</keyword>
<dbReference type="InterPro" id="IPR035971">
    <property type="entry name" value="CBD_sf"/>
</dbReference>
<keyword evidence="5" id="KW-0858">Xylan degradation</keyword>
<dbReference type="InterPro" id="IPR023296">
    <property type="entry name" value="Glyco_hydro_beta-prop_sf"/>
</dbReference>
<keyword evidence="5" id="KW-0119">Carbohydrate metabolism</keyword>
<dbReference type="InterPro" id="IPR000254">
    <property type="entry name" value="CBD"/>
</dbReference>
<gene>
    <name evidence="5" type="ORF">SODALDRAFT_391563</name>
</gene>
<dbReference type="GO" id="GO:0030248">
    <property type="term" value="F:cellulose binding"/>
    <property type="evidence" value="ECO:0007669"/>
    <property type="project" value="InterPro"/>
</dbReference>
<dbReference type="OrthoDB" id="19657at2759"/>
<dbReference type="Pfam" id="PF00734">
    <property type="entry name" value="CBM_1"/>
    <property type="match status" value="1"/>
</dbReference>
<feature type="region of interest" description="Disordered" evidence="2">
    <location>
        <begin position="323"/>
        <end position="351"/>
    </location>
</feature>
<keyword evidence="5" id="KW-0326">Glycosidase</keyword>
<dbReference type="AlphaFoldDB" id="A0A3N2Q6I4"/>
<sequence length="385" mass="41987">MRFSSLLVGVLATVASAVPLLEERQTTTYTDYLFVYFVGEHLSNGEQIYMSVSNNNNPGSWTQVNGGRPVLTSTVGTRGVRDPSVIRSQDGSGKTWIIATDLWVHPRGWNVGDDYTSNGSKAIVVWETSDMRTWSGPFLRNVSPSNAGMTWAPDAIWDPASRRYLVHWTCHLKGEGWFIMRSFTSDFVTFTPAERWLTGAGMDATVAHDPSTNTFYRISKNGPGELIEQARASALNGPWTVIRNRIGEPLPAGEGPLVFRNNQNPNRWHLLIDDYTRGRGYQPFETTNIGAASWTQSSMTLPPSSRHGYVVGMNCVLGLATCDSGGTPPPTTPPPTTPPPTTPPPPPSGSCSSMWGQCGGQGYSGPTCCSQGTCQVQNPWYSQCI</sequence>
<reference evidence="5 6" key="1">
    <citation type="journal article" date="2018" name="Mol. Ecol.">
        <title>The obligate alkalophilic soda-lake fungus Sodiomyces alkalinus has shifted to a protein diet.</title>
        <authorList>
            <person name="Grum-Grzhimaylo A.A."/>
            <person name="Falkoski D.L."/>
            <person name="van den Heuvel J."/>
            <person name="Valero-Jimenez C.A."/>
            <person name="Min B."/>
            <person name="Choi I.G."/>
            <person name="Lipzen A."/>
            <person name="Daum C.G."/>
            <person name="Aanen D.K."/>
            <person name="Tsang A."/>
            <person name="Henrissat B."/>
            <person name="Bilanenko E.N."/>
            <person name="de Vries R.P."/>
            <person name="van Kan J.A.L."/>
            <person name="Grigoriev I.V."/>
            <person name="Debets A.J.M."/>
        </authorList>
    </citation>
    <scope>NUCLEOTIDE SEQUENCE [LARGE SCALE GENOMIC DNA]</scope>
    <source>
        <strain evidence="5 6">F11</strain>
    </source>
</reference>
<protein>
    <submittedName>
        <fullName evidence="5">Endo-1,4-beta-xylanase</fullName>
    </submittedName>
</protein>
<dbReference type="PANTHER" id="PTHR43301">
    <property type="entry name" value="ARABINAN ENDO-1,5-ALPHA-L-ARABINOSIDASE"/>
    <property type="match status" value="1"/>
</dbReference>
<feature type="compositionally biased region" description="Pro residues" evidence="2">
    <location>
        <begin position="327"/>
        <end position="348"/>
    </location>
</feature>
<dbReference type="GO" id="GO:0045493">
    <property type="term" value="P:xylan catabolic process"/>
    <property type="evidence" value="ECO:0007669"/>
    <property type="project" value="UniProtKB-KW"/>
</dbReference>
<feature type="signal peptide" evidence="3">
    <location>
        <begin position="1"/>
        <end position="17"/>
    </location>
</feature>
<dbReference type="SUPFAM" id="SSF75005">
    <property type="entry name" value="Arabinanase/levansucrase/invertase"/>
    <property type="match status" value="2"/>
</dbReference>
<dbReference type="CDD" id="cd08983">
    <property type="entry name" value="GH43_Bt3655-like"/>
    <property type="match status" value="1"/>
</dbReference>
<feature type="domain" description="CBM1" evidence="4">
    <location>
        <begin position="350"/>
        <end position="385"/>
    </location>
</feature>
<accession>A0A3N2Q6I4</accession>
<dbReference type="Gene3D" id="2.115.10.20">
    <property type="entry name" value="Glycosyl hydrolase domain, family 43"/>
    <property type="match status" value="1"/>
</dbReference>
<evidence type="ECO:0000256" key="3">
    <source>
        <dbReference type="SAM" id="SignalP"/>
    </source>
</evidence>
<dbReference type="GO" id="GO:0005576">
    <property type="term" value="C:extracellular region"/>
    <property type="evidence" value="ECO:0007669"/>
    <property type="project" value="InterPro"/>
</dbReference>
<evidence type="ECO:0000256" key="2">
    <source>
        <dbReference type="SAM" id="MobiDB-lite"/>
    </source>
</evidence>
<evidence type="ECO:0000256" key="1">
    <source>
        <dbReference type="ARBA" id="ARBA00022729"/>
    </source>
</evidence>
<dbReference type="PROSITE" id="PS00562">
    <property type="entry name" value="CBM1_1"/>
    <property type="match status" value="1"/>
</dbReference>